<evidence type="ECO:0000256" key="6">
    <source>
        <dbReference type="ARBA" id="ARBA00022857"/>
    </source>
</evidence>
<accession>A0A1H6FME9</accession>
<dbReference type="InterPro" id="IPR036291">
    <property type="entry name" value="NAD(P)-bd_dom_sf"/>
</dbReference>
<dbReference type="EMBL" id="FNWJ01000001">
    <property type="protein sequence ID" value="SEH12036.1"/>
    <property type="molecule type" value="Genomic_DNA"/>
</dbReference>
<dbReference type="RefSeq" id="WP_093116683.1">
    <property type="nucleotide sequence ID" value="NZ_FNWJ01000001.1"/>
</dbReference>
<name>A0A1H6FME9_THEAL</name>
<feature type="domain" description="Ketoreductase" evidence="22">
    <location>
        <begin position="14"/>
        <end position="182"/>
    </location>
</feature>
<evidence type="ECO:0000256" key="15">
    <source>
        <dbReference type="ARBA" id="ARBA00047570"/>
    </source>
</evidence>
<comment type="catalytic activity">
    <reaction evidence="19">
        <text>(2E)-decenoyl-CoA + NADPH + H(+) = decanoyl-CoA + NADP(+)</text>
        <dbReference type="Rhea" id="RHEA:44960"/>
        <dbReference type="ChEBI" id="CHEBI:15378"/>
        <dbReference type="ChEBI" id="CHEBI:57783"/>
        <dbReference type="ChEBI" id="CHEBI:58349"/>
        <dbReference type="ChEBI" id="CHEBI:61406"/>
        <dbReference type="ChEBI" id="CHEBI:61430"/>
    </reaction>
    <physiologicalReaction direction="left-to-right" evidence="19">
        <dbReference type="Rhea" id="RHEA:44961"/>
    </physiologicalReaction>
</comment>
<dbReference type="EC" id="1.3.1.38" evidence="13"/>
<protein>
    <recommendedName>
        <fullName evidence="14">Peroxisomal trans-2-enoyl-CoA reductase</fullName>
        <ecNumber evidence="13">1.3.1.38</ecNumber>
    </recommendedName>
</protein>
<feature type="compositionally biased region" description="Basic and acidic residues" evidence="21">
    <location>
        <begin position="267"/>
        <end position="280"/>
    </location>
</feature>
<evidence type="ECO:0000256" key="3">
    <source>
        <dbReference type="ARBA" id="ARBA00022516"/>
    </source>
</evidence>
<comment type="subcellular location">
    <subcellularLocation>
        <location evidence="1">Peroxisome</location>
    </subcellularLocation>
</comment>
<evidence type="ECO:0000256" key="12">
    <source>
        <dbReference type="ARBA" id="ARBA00038622"/>
    </source>
</evidence>
<dbReference type="STRING" id="29539.SAMN02745716_0962"/>
<comment type="catalytic activity">
    <reaction evidence="17">
        <text>(2E)-hexenoyl-CoA + NADPH + H(+) = hexanoyl-CoA + NADP(+)</text>
        <dbReference type="Rhea" id="RHEA:44956"/>
        <dbReference type="ChEBI" id="CHEBI:15378"/>
        <dbReference type="ChEBI" id="CHEBI:57783"/>
        <dbReference type="ChEBI" id="CHEBI:58349"/>
        <dbReference type="ChEBI" id="CHEBI:62077"/>
        <dbReference type="ChEBI" id="CHEBI:62620"/>
    </reaction>
    <physiologicalReaction direction="left-to-right" evidence="17">
        <dbReference type="Rhea" id="RHEA:44957"/>
    </physiologicalReaction>
</comment>
<dbReference type="Proteomes" id="UP000222056">
    <property type="component" value="Unassembled WGS sequence"/>
</dbReference>
<evidence type="ECO:0000256" key="10">
    <source>
        <dbReference type="ARBA" id="ARBA00023160"/>
    </source>
</evidence>
<dbReference type="PANTHER" id="PTHR24317:SF7">
    <property type="entry name" value="PEROXISOMAL TRANS-2-ENOYL-COA REDUCTASE"/>
    <property type="match status" value="1"/>
</dbReference>
<dbReference type="FunFam" id="3.40.50.720:FF:000084">
    <property type="entry name" value="Short-chain dehydrogenase reductase"/>
    <property type="match status" value="1"/>
</dbReference>
<gene>
    <name evidence="23" type="ORF">SAMN02745716_0962</name>
</gene>
<dbReference type="GO" id="GO:0006633">
    <property type="term" value="P:fatty acid biosynthetic process"/>
    <property type="evidence" value="ECO:0007669"/>
    <property type="project" value="UniProtKB-KW"/>
</dbReference>
<evidence type="ECO:0000256" key="19">
    <source>
        <dbReference type="ARBA" id="ARBA00049386"/>
    </source>
</evidence>
<dbReference type="InterPro" id="IPR052388">
    <property type="entry name" value="Peroxisomal_t2-enoyl-CoA_red"/>
</dbReference>
<evidence type="ECO:0000256" key="16">
    <source>
        <dbReference type="ARBA" id="ARBA00048686"/>
    </source>
</evidence>
<evidence type="ECO:0000256" key="5">
    <source>
        <dbReference type="ARBA" id="ARBA00022832"/>
    </source>
</evidence>
<comment type="catalytic activity">
    <reaction evidence="15">
        <text>(2E)-dodecenoyl-CoA + NADPH + H(+) = dodecanoyl-CoA + NADP(+)</text>
        <dbReference type="Rhea" id="RHEA:44964"/>
        <dbReference type="ChEBI" id="CHEBI:15378"/>
        <dbReference type="ChEBI" id="CHEBI:57330"/>
        <dbReference type="ChEBI" id="CHEBI:57375"/>
        <dbReference type="ChEBI" id="CHEBI:57783"/>
        <dbReference type="ChEBI" id="CHEBI:58349"/>
    </reaction>
    <physiologicalReaction direction="left-to-right" evidence="15">
        <dbReference type="Rhea" id="RHEA:44965"/>
    </physiologicalReaction>
</comment>
<keyword evidence="24" id="KW-1185">Reference proteome</keyword>
<evidence type="ECO:0000256" key="1">
    <source>
        <dbReference type="ARBA" id="ARBA00004275"/>
    </source>
</evidence>
<keyword evidence="3" id="KW-0444">Lipid biosynthesis</keyword>
<evidence type="ECO:0000313" key="24">
    <source>
        <dbReference type="Proteomes" id="UP000222056"/>
    </source>
</evidence>
<evidence type="ECO:0000256" key="13">
    <source>
        <dbReference type="ARBA" id="ARBA00038849"/>
    </source>
</evidence>
<reference evidence="24" key="1">
    <citation type="submission" date="2016-10" db="EMBL/GenBank/DDBJ databases">
        <authorList>
            <person name="Varghese N."/>
            <person name="Submissions S."/>
        </authorList>
    </citation>
    <scope>NUCLEOTIDE SEQUENCE [LARGE SCALE GENOMIC DNA]</scope>
    <source>
        <strain evidence="24">ATCC 35263</strain>
    </source>
</reference>
<dbReference type="AlphaFoldDB" id="A0A1H6FME9"/>
<comment type="pathway">
    <text evidence="2">Lipid metabolism.</text>
</comment>
<dbReference type="PRINTS" id="PR00081">
    <property type="entry name" value="GDHRDH"/>
</dbReference>
<evidence type="ECO:0000313" key="23">
    <source>
        <dbReference type="EMBL" id="SEH12036.1"/>
    </source>
</evidence>
<comment type="catalytic activity">
    <reaction evidence="16">
        <text>(2E)-tetradecenoyl-CoA + NADPH + H(+) = tetradecanoyl-CoA + NADP(+)</text>
        <dbReference type="Rhea" id="RHEA:44968"/>
        <dbReference type="ChEBI" id="CHEBI:15378"/>
        <dbReference type="ChEBI" id="CHEBI:57385"/>
        <dbReference type="ChEBI" id="CHEBI:57783"/>
        <dbReference type="ChEBI" id="CHEBI:58349"/>
        <dbReference type="ChEBI" id="CHEBI:61405"/>
    </reaction>
    <physiologicalReaction direction="left-to-right" evidence="16">
        <dbReference type="Rhea" id="RHEA:44969"/>
    </physiologicalReaction>
</comment>
<evidence type="ECO:0000256" key="8">
    <source>
        <dbReference type="ARBA" id="ARBA00023098"/>
    </source>
</evidence>
<comment type="catalytic activity">
    <reaction evidence="20">
        <text>(2E)-octenoyl-CoA + NADPH + H(+) = octanoyl-CoA + NADP(+)</text>
        <dbReference type="Rhea" id="RHEA:44952"/>
        <dbReference type="ChEBI" id="CHEBI:15378"/>
        <dbReference type="ChEBI" id="CHEBI:57386"/>
        <dbReference type="ChEBI" id="CHEBI:57783"/>
        <dbReference type="ChEBI" id="CHEBI:58349"/>
        <dbReference type="ChEBI" id="CHEBI:62242"/>
    </reaction>
    <physiologicalReaction direction="left-to-right" evidence="20">
        <dbReference type="Rhea" id="RHEA:44953"/>
    </physiologicalReaction>
</comment>
<evidence type="ECO:0000256" key="17">
    <source>
        <dbReference type="ARBA" id="ARBA00049108"/>
    </source>
</evidence>
<dbReference type="Pfam" id="PF13561">
    <property type="entry name" value="adh_short_C2"/>
    <property type="match status" value="1"/>
</dbReference>
<keyword evidence="9" id="KW-0576">Peroxisome</keyword>
<dbReference type="SMART" id="SM00822">
    <property type="entry name" value="PKS_KR"/>
    <property type="match status" value="1"/>
</dbReference>
<keyword evidence="10" id="KW-0275">Fatty acid biosynthesis</keyword>
<keyword evidence="4" id="KW-0597">Phosphoprotein</keyword>
<evidence type="ECO:0000256" key="7">
    <source>
        <dbReference type="ARBA" id="ARBA00023002"/>
    </source>
</evidence>
<keyword evidence="8" id="KW-0443">Lipid metabolism</keyword>
<dbReference type="InterPro" id="IPR057326">
    <property type="entry name" value="KR_dom"/>
</dbReference>
<evidence type="ECO:0000256" key="2">
    <source>
        <dbReference type="ARBA" id="ARBA00005189"/>
    </source>
</evidence>
<evidence type="ECO:0000259" key="22">
    <source>
        <dbReference type="SMART" id="SM00822"/>
    </source>
</evidence>
<sequence length="280" mass="30286">MRSELFREGLLEGKVAIVTGGGSGLGRAAALELARLGARVAICGRRREPLEETRSLAPDGAITVDVCDVREEQQVDAFVEQVLERHGRIDFLLNNAGGQYMVPAEDITPKGFRTVIRLNVEGTWLMTHAVATKWMIPSGEGGKICNVTLSPHHGLPGMAHSSAARAAVENLTRVLSIEWSRFNIRLTAIAAGHFETETLLTKYPEQVVRGVAKTVPLGRLGRPEEFAWLVAFLASPGGDYFSGAILTIDGARDNWFGPYPPPGLADESGKPPAEARRPRA</sequence>
<dbReference type="Gene3D" id="3.40.50.720">
    <property type="entry name" value="NAD(P)-binding Rossmann-like Domain"/>
    <property type="match status" value="1"/>
</dbReference>
<evidence type="ECO:0000256" key="14">
    <source>
        <dbReference type="ARBA" id="ARBA00041063"/>
    </source>
</evidence>
<organism evidence="23 24">
    <name type="scientific">Thermoleophilum album</name>
    <dbReference type="NCBI Taxonomy" id="29539"/>
    <lineage>
        <taxon>Bacteria</taxon>
        <taxon>Bacillati</taxon>
        <taxon>Actinomycetota</taxon>
        <taxon>Thermoleophilia</taxon>
        <taxon>Thermoleophilales</taxon>
        <taxon>Thermoleophilaceae</taxon>
        <taxon>Thermoleophilum</taxon>
    </lineage>
</organism>
<evidence type="ECO:0000256" key="20">
    <source>
        <dbReference type="ARBA" id="ARBA00049559"/>
    </source>
</evidence>
<dbReference type="SUPFAM" id="SSF51735">
    <property type="entry name" value="NAD(P)-binding Rossmann-fold domains"/>
    <property type="match status" value="1"/>
</dbReference>
<dbReference type="PRINTS" id="PR00080">
    <property type="entry name" value="SDRFAMILY"/>
</dbReference>
<comment type="catalytic activity">
    <reaction evidence="18">
        <text>a (2E)-enoyl-CoA + NADPH + H(+) = a 2,3-saturated acyl-CoA + NADP(+)</text>
        <dbReference type="Rhea" id="RHEA:33763"/>
        <dbReference type="ChEBI" id="CHEBI:15378"/>
        <dbReference type="ChEBI" id="CHEBI:57783"/>
        <dbReference type="ChEBI" id="CHEBI:58349"/>
        <dbReference type="ChEBI" id="CHEBI:58856"/>
        <dbReference type="ChEBI" id="CHEBI:65111"/>
        <dbReference type="EC" id="1.3.1.38"/>
    </reaction>
    <physiologicalReaction direction="left-to-right" evidence="18">
        <dbReference type="Rhea" id="RHEA:33764"/>
    </physiologicalReaction>
</comment>
<dbReference type="GO" id="GO:0019166">
    <property type="term" value="F:trans-2-enoyl-CoA reductase (NADPH) activity"/>
    <property type="evidence" value="ECO:0007669"/>
    <property type="project" value="UniProtKB-EC"/>
</dbReference>
<dbReference type="InterPro" id="IPR002347">
    <property type="entry name" value="SDR_fam"/>
</dbReference>
<keyword evidence="6" id="KW-0521">NADP</keyword>
<evidence type="ECO:0000256" key="11">
    <source>
        <dbReference type="ARBA" id="ARBA00037124"/>
    </source>
</evidence>
<comment type="subunit">
    <text evidence="12">Interacts with PEX5, probably required to target it into peroxisomes.</text>
</comment>
<comment type="function">
    <text evidence="11">Participates in chain elongation of fatty acids. Catalyzes the reduction of trans-2-enoyl-CoAs of varying chain lengths from 6:1 to 16:1, having maximum activity with 10:1 CoA. Has no 2,4-dienoyl-CoA reductase activity.</text>
</comment>
<dbReference type="PANTHER" id="PTHR24317">
    <property type="entry name" value="PEROXISOMAL TRANS-2-ENOYL-COA REDUCTASE"/>
    <property type="match status" value="1"/>
</dbReference>
<evidence type="ECO:0000256" key="21">
    <source>
        <dbReference type="SAM" id="MobiDB-lite"/>
    </source>
</evidence>
<evidence type="ECO:0000256" key="18">
    <source>
        <dbReference type="ARBA" id="ARBA00049251"/>
    </source>
</evidence>
<dbReference type="OrthoDB" id="517007at2"/>
<proteinExistence type="predicted"/>
<keyword evidence="5" id="KW-0276">Fatty acid metabolism</keyword>
<evidence type="ECO:0000256" key="9">
    <source>
        <dbReference type="ARBA" id="ARBA00023140"/>
    </source>
</evidence>
<feature type="region of interest" description="Disordered" evidence="21">
    <location>
        <begin position="259"/>
        <end position="280"/>
    </location>
</feature>
<evidence type="ECO:0000256" key="4">
    <source>
        <dbReference type="ARBA" id="ARBA00022553"/>
    </source>
</evidence>
<keyword evidence="7" id="KW-0560">Oxidoreductase</keyword>